<dbReference type="GO" id="GO:0004190">
    <property type="term" value="F:aspartic-type endopeptidase activity"/>
    <property type="evidence" value="ECO:0007669"/>
    <property type="project" value="InterPro"/>
</dbReference>
<feature type="disulfide bond" evidence="2">
    <location>
        <begin position="208"/>
        <end position="249"/>
    </location>
</feature>
<feature type="domain" description="Peptidase A1" evidence="3">
    <location>
        <begin position="1"/>
        <end position="289"/>
    </location>
</feature>
<gene>
    <name evidence="4" type="ORF">GTA08_BOTSDO01768</name>
</gene>
<evidence type="ECO:0000313" key="5">
    <source>
        <dbReference type="Proteomes" id="UP000572817"/>
    </source>
</evidence>
<dbReference type="InterPro" id="IPR001461">
    <property type="entry name" value="Aspartic_peptidase_A1"/>
</dbReference>
<comment type="similarity">
    <text evidence="1">Belongs to the peptidase A1 family.</text>
</comment>
<dbReference type="OrthoDB" id="771136at2759"/>
<name>A0A8H4J4Z9_9PEZI</name>
<dbReference type="EMBL" id="WWBZ02000001">
    <property type="protein sequence ID" value="KAF4313187.1"/>
    <property type="molecule type" value="Genomic_DNA"/>
</dbReference>
<keyword evidence="2" id="KW-1015">Disulfide bond</keyword>
<dbReference type="Gene3D" id="2.40.70.10">
    <property type="entry name" value="Acid Proteases"/>
    <property type="match status" value="2"/>
</dbReference>
<dbReference type="PANTHER" id="PTHR47966:SF51">
    <property type="entry name" value="BETA-SITE APP-CLEAVING ENZYME, ISOFORM A-RELATED"/>
    <property type="match status" value="1"/>
</dbReference>
<evidence type="ECO:0000256" key="1">
    <source>
        <dbReference type="ARBA" id="ARBA00007447"/>
    </source>
</evidence>
<evidence type="ECO:0000256" key="2">
    <source>
        <dbReference type="PIRSR" id="PIRSR601461-2"/>
    </source>
</evidence>
<proteinExistence type="inferred from homology"/>
<dbReference type="AlphaFoldDB" id="A0A8H4J4Z9"/>
<evidence type="ECO:0000259" key="3">
    <source>
        <dbReference type="PROSITE" id="PS51767"/>
    </source>
</evidence>
<evidence type="ECO:0000313" key="4">
    <source>
        <dbReference type="EMBL" id="KAF4313187.1"/>
    </source>
</evidence>
<dbReference type="InterPro" id="IPR021109">
    <property type="entry name" value="Peptidase_aspartic_dom_sf"/>
</dbReference>
<protein>
    <recommendedName>
        <fullName evidence="3">Peptidase A1 domain-containing protein</fullName>
    </recommendedName>
</protein>
<organism evidence="4 5">
    <name type="scientific">Botryosphaeria dothidea</name>
    <dbReference type="NCBI Taxonomy" id="55169"/>
    <lineage>
        <taxon>Eukaryota</taxon>
        <taxon>Fungi</taxon>
        <taxon>Dikarya</taxon>
        <taxon>Ascomycota</taxon>
        <taxon>Pezizomycotina</taxon>
        <taxon>Dothideomycetes</taxon>
        <taxon>Dothideomycetes incertae sedis</taxon>
        <taxon>Botryosphaeriales</taxon>
        <taxon>Botryosphaeriaceae</taxon>
        <taxon>Botryosphaeria</taxon>
    </lineage>
</organism>
<dbReference type="Pfam" id="PF00026">
    <property type="entry name" value="Asp"/>
    <property type="match status" value="1"/>
</dbReference>
<dbReference type="SUPFAM" id="SSF50630">
    <property type="entry name" value="Acid proteases"/>
    <property type="match status" value="1"/>
</dbReference>
<dbReference type="Proteomes" id="UP000572817">
    <property type="component" value="Unassembled WGS sequence"/>
</dbReference>
<dbReference type="GO" id="GO:0006508">
    <property type="term" value="P:proteolysis"/>
    <property type="evidence" value="ECO:0007669"/>
    <property type="project" value="InterPro"/>
</dbReference>
<accession>A0A8H4J4Z9</accession>
<dbReference type="PANTHER" id="PTHR47966">
    <property type="entry name" value="BETA-SITE APP-CLEAVING ENZYME, ISOFORM A-RELATED"/>
    <property type="match status" value="1"/>
</dbReference>
<reference evidence="4" key="1">
    <citation type="submission" date="2020-04" db="EMBL/GenBank/DDBJ databases">
        <title>Genome Assembly and Annotation of Botryosphaeria dothidea sdau 11-99, a Latent Pathogen of Apple Fruit Ring Rot in China.</title>
        <authorList>
            <person name="Yu C."/>
            <person name="Diao Y."/>
            <person name="Lu Q."/>
            <person name="Zhao J."/>
            <person name="Cui S."/>
            <person name="Peng C."/>
            <person name="He B."/>
            <person name="Liu H."/>
        </authorList>
    </citation>
    <scope>NUCLEOTIDE SEQUENCE [LARGE SCALE GENOMIC DNA]</scope>
    <source>
        <strain evidence="4">Sdau11-99</strain>
    </source>
</reference>
<keyword evidence="5" id="KW-1185">Reference proteome</keyword>
<dbReference type="InterPro" id="IPR033121">
    <property type="entry name" value="PEPTIDASE_A1"/>
</dbReference>
<dbReference type="PROSITE" id="PS51767">
    <property type="entry name" value="PEPTIDASE_A1"/>
    <property type="match status" value="1"/>
</dbReference>
<comment type="caution">
    <text evidence="4">The sequence shown here is derived from an EMBL/GenBank/DDBJ whole genome shotgun (WGS) entry which is preliminary data.</text>
</comment>
<sequence length="295" mass="31911">MYIDLSSSSSVAPSSDCLHQPSPDHEICAGHRTYAHAKSATYAHERRPLGESIPYGGVSFADLHEVRDRWEVAGCGRSGVSSVEARRVRYVEGPFDERWDGRLGLGLGGALEGMGGGAGASVFGLRFPGEAGEGELALGGGNEALYDGEVVMHPVSGGGVDRWRNPNRGACVAEVRSDVQGIHFAKPLWAEDAQNAVDADEGVIPLDCRDRELMPDLIFTIGEQDLSLTPYEYIVEVRPGRNESSEAQCWMCLHKMSPDKTDACVVLGQEFLSVFYSIFDTDKKEIGFAELSNGL</sequence>